<reference evidence="6 7" key="1">
    <citation type="submission" date="2020-07" db="EMBL/GenBank/DDBJ databases">
        <title>Sequencing the genomes of 1000 actinobacteria strains.</title>
        <authorList>
            <person name="Klenk H.-P."/>
        </authorList>
    </citation>
    <scope>NUCLEOTIDE SEQUENCE [LARGE SCALE GENOMIC DNA]</scope>
    <source>
        <strain evidence="6 7">DSM 100723</strain>
    </source>
</reference>
<feature type="chain" id="PRO_5039539966" evidence="5">
    <location>
        <begin position="29"/>
        <end position="465"/>
    </location>
</feature>
<dbReference type="InterPro" id="IPR050490">
    <property type="entry name" value="Bact_solute-bd_prot1"/>
</dbReference>
<evidence type="ECO:0000256" key="5">
    <source>
        <dbReference type="SAM" id="SignalP"/>
    </source>
</evidence>
<evidence type="ECO:0000256" key="3">
    <source>
        <dbReference type="ARBA" id="ARBA00022448"/>
    </source>
</evidence>
<dbReference type="Pfam" id="PF01547">
    <property type="entry name" value="SBP_bac_1"/>
    <property type="match status" value="1"/>
</dbReference>
<keyword evidence="6" id="KW-0762">Sugar transport</keyword>
<protein>
    <submittedName>
        <fullName evidence="6">Multiple sugar transport system substrate-binding protein</fullName>
    </submittedName>
</protein>
<dbReference type="GO" id="GO:0030313">
    <property type="term" value="C:cell envelope"/>
    <property type="evidence" value="ECO:0007669"/>
    <property type="project" value="UniProtKB-SubCell"/>
</dbReference>
<sequence length="465" mass="50049">MTRRPVSMTRRQLLAALGTAAGAVAGSAALGGCSNAAARWGFSGNPDSAKANLTYALWDTYQQEGYQKSIDQFTAKHPDISVTIQQIPYGNYAPKITASFISGNAPDLFWVNTPFLADWIRQGIIADVTDRVRAANIDTSVYVEGLVELHEREGKLYGLPKDWDTICFYYNKSYFQKLGVSAPTEQLEWNPDDGGTFLKFLRTITSDSKGKTADQPGFDPGDIVTYAVGNTNDPQSGYGSYLPMNGGAFIAEPYAARTVLDTAPNRETISFLSQMLVDEHVQIPYGELGPNADGSSALTLFAQGRLALFQAGDWNTSSISELTSNFEVGTFLLPRGPQGGWTVFNGLTDGTSTATEHPEQTWLLAEWLGGADSQRIMGSGGYIWPAIESLDPLYAEHWKKNKVDVSAFLTAAQGKKSLYPVAVGMAEAVSDVQTALAPTFFGTASAATGLAKAQQVADYRISSGA</sequence>
<keyword evidence="4 5" id="KW-0732">Signal</keyword>
<keyword evidence="3" id="KW-0813">Transport</keyword>
<dbReference type="RefSeq" id="WP_182558683.1">
    <property type="nucleotide sequence ID" value="NZ_JACGWT010000001.1"/>
</dbReference>
<evidence type="ECO:0000313" key="7">
    <source>
        <dbReference type="Proteomes" id="UP000523079"/>
    </source>
</evidence>
<dbReference type="PANTHER" id="PTHR43649:SF31">
    <property type="entry name" value="SN-GLYCEROL-3-PHOSPHATE-BINDING PERIPLASMIC PROTEIN UGPB"/>
    <property type="match status" value="1"/>
</dbReference>
<keyword evidence="7" id="KW-1185">Reference proteome</keyword>
<comment type="subcellular location">
    <subcellularLocation>
        <location evidence="1">Cell envelope</location>
    </subcellularLocation>
</comment>
<dbReference type="Proteomes" id="UP000523079">
    <property type="component" value="Unassembled WGS sequence"/>
</dbReference>
<comment type="caution">
    <text evidence="6">The sequence shown here is derived from an EMBL/GenBank/DDBJ whole genome shotgun (WGS) entry which is preliminary data.</text>
</comment>
<evidence type="ECO:0000313" key="6">
    <source>
        <dbReference type="EMBL" id="MBA8793142.1"/>
    </source>
</evidence>
<comment type="similarity">
    <text evidence="2">Belongs to the bacterial solute-binding protein 1 family.</text>
</comment>
<dbReference type="PROSITE" id="PS51257">
    <property type="entry name" value="PROKAR_LIPOPROTEIN"/>
    <property type="match status" value="1"/>
</dbReference>
<name>A0A7W3IQ11_9ACTN</name>
<proteinExistence type="inferred from homology"/>
<evidence type="ECO:0000256" key="2">
    <source>
        <dbReference type="ARBA" id="ARBA00008520"/>
    </source>
</evidence>
<organism evidence="6 7">
    <name type="scientific">Microlunatus kandeliicorticis</name>
    <dbReference type="NCBI Taxonomy" id="1759536"/>
    <lineage>
        <taxon>Bacteria</taxon>
        <taxon>Bacillati</taxon>
        <taxon>Actinomycetota</taxon>
        <taxon>Actinomycetes</taxon>
        <taxon>Propionibacteriales</taxon>
        <taxon>Propionibacteriaceae</taxon>
        <taxon>Microlunatus</taxon>
    </lineage>
</organism>
<evidence type="ECO:0000256" key="4">
    <source>
        <dbReference type="ARBA" id="ARBA00022729"/>
    </source>
</evidence>
<accession>A0A7W3IQ11</accession>
<dbReference type="SUPFAM" id="SSF53850">
    <property type="entry name" value="Periplasmic binding protein-like II"/>
    <property type="match status" value="1"/>
</dbReference>
<feature type="signal peptide" evidence="5">
    <location>
        <begin position="1"/>
        <end position="28"/>
    </location>
</feature>
<evidence type="ECO:0000256" key="1">
    <source>
        <dbReference type="ARBA" id="ARBA00004196"/>
    </source>
</evidence>
<dbReference type="PANTHER" id="PTHR43649">
    <property type="entry name" value="ARABINOSE-BINDING PROTEIN-RELATED"/>
    <property type="match status" value="1"/>
</dbReference>
<dbReference type="PROSITE" id="PS51318">
    <property type="entry name" value="TAT"/>
    <property type="match status" value="1"/>
</dbReference>
<dbReference type="AlphaFoldDB" id="A0A7W3IQ11"/>
<dbReference type="EMBL" id="JACGWT010000001">
    <property type="protein sequence ID" value="MBA8793142.1"/>
    <property type="molecule type" value="Genomic_DNA"/>
</dbReference>
<dbReference type="InterPro" id="IPR006059">
    <property type="entry name" value="SBP"/>
</dbReference>
<dbReference type="InterPro" id="IPR006311">
    <property type="entry name" value="TAT_signal"/>
</dbReference>
<dbReference type="CDD" id="cd13585">
    <property type="entry name" value="PBP2_TMBP_like"/>
    <property type="match status" value="1"/>
</dbReference>
<dbReference type="Gene3D" id="3.40.190.10">
    <property type="entry name" value="Periplasmic binding protein-like II"/>
    <property type="match status" value="1"/>
</dbReference>
<gene>
    <name evidence="6" type="ORF">FHX74_000736</name>
</gene>